<proteinExistence type="inferred from homology"/>
<keyword evidence="5 14" id="KW-0808">Transferase</keyword>
<dbReference type="Pfam" id="PF01288">
    <property type="entry name" value="HPPK"/>
    <property type="match status" value="1"/>
</dbReference>
<dbReference type="Gene3D" id="3.30.70.560">
    <property type="entry name" value="7,8-Dihydro-6-hydroxymethylpterin-pyrophosphokinase HPPK"/>
    <property type="match status" value="1"/>
</dbReference>
<dbReference type="UniPathway" id="UPA00077">
    <property type="reaction ID" value="UER00155"/>
</dbReference>
<comment type="similarity">
    <text evidence="2">Belongs to the HPPK family.</text>
</comment>
<reference evidence="14" key="1">
    <citation type="submission" date="2020-10" db="EMBL/GenBank/DDBJ databases">
        <title>Genome sequence of the unusual species of purple photosynthetic bacteria, Phaeovibrio sulfidiphilus DSM 23193, type strain.</title>
        <authorList>
            <person name="Kyndt J.A."/>
            <person name="Meyer T.E."/>
        </authorList>
    </citation>
    <scope>NUCLEOTIDE SEQUENCE</scope>
    <source>
        <strain evidence="14">DSM 23193</strain>
    </source>
</reference>
<evidence type="ECO:0000256" key="10">
    <source>
        <dbReference type="ARBA" id="ARBA00029409"/>
    </source>
</evidence>
<comment type="pathway">
    <text evidence="1">Cofactor biosynthesis; tetrahydrofolate biosynthesis; 2-amino-4-hydroxy-6-hydroxymethyl-7,8-dihydropteridine diphosphate from 7,8-dihydroneopterin triphosphate: step 4/4.</text>
</comment>
<dbReference type="GO" id="GO:0016301">
    <property type="term" value="F:kinase activity"/>
    <property type="evidence" value="ECO:0007669"/>
    <property type="project" value="UniProtKB-KW"/>
</dbReference>
<dbReference type="RefSeq" id="WP_192533132.1">
    <property type="nucleotide sequence ID" value="NZ_JACZHT010000001.1"/>
</dbReference>
<evidence type="ECO:0000256" key="11">
    <source>
        <dbReference type="ARBA" id="ARBA00029766"/>
    </source>
</evidence>
<dbReference type="SUPFAM" id="SSF55083">
    <property type="entry name" value="6-hydroxymethyl-7,8-dihydropterin pyrophosphokinase, HPPK"/>
    <property type="match status" value="1"/>
</dbReference>
<dbReference type="GO" id="GO:0005524">
    <property type="term" value="F:ATP binding"/>
    <property type="evidence" value="ECO:0007669"/>
    <property type="project" value="UniProtKB-KW"/>
</dbReference>
<accession>A0A8J6YX17</accession>
<comment type="caution">
    <text evidence="14">The sequence shown here is derived from an EMBL/GenBank/DDBJ whole genome shotgun (WGS) entry which is preliminary data.</text>
</comment>
<dbReference type="EMBL" id="JACZHT010000001">
    <property type="protein sequence ID" value="MBE1236263.1"/>
    <property type="molecule type" value="Genomic_DNA"/>
</dbReference>
<dbReference type="PANTHER" id="PTHR43071">
    <property type="entry name" value="2-AMINO-4-HYDROXY-6-HYDROXYMETHYLDIHYDROPTERIDINE PYROPHOSPHOKINASE"/>
    <property type="match status" value="1"/>
</dbReference>
<dbReference type="NCBIfam" id="TIGR01498">
    <property type="entry name" value="folK"/>
    <property type="match status" value="1"/>
</dbReference>
<feature type="domain" description="7,8-dihydro-6-hydroxymethylpterin-pyrophosphokinase" evidence="13">
    <location>
        <begin position="4"/>
        <end position="134"/>
    </location>
</feature>
<dbReference type="AlphaFoldDB" id="A0A8J6YX17"/>
<name>A0A8J6YX17_9PROT</name>
<dbReference type="Proteomes" id="UP000631034">
    <property type="component" value="Unassembled WGS sequence"/>
</dbReference>
<dbReference type="InterPro" id="IPR000550">
    <property type="entry name" value="Hppk"/>
</dbReference>
<dbReference type="GO" id="GO:0046656">
    <property type="term" value="P:folic acid biosynthetic process"/>
    <property type="evidence" value="ECO:0007669"/>
    <property type="project" value="UniProtKB-KW"/>
</dbReference>
<gene>
    <name evidence="14" type="primary">folK</name>
    <name evidence="14" type="ORF">IHV25_01150</name>
</gene>
<dbReference type="CDD" id="cd00483">
    <property type="entry name" value="HPPK"/>
    <property type="match status" value="1"/>
</dbReference>
<evidence type="ECO:0000256" key="12">
    <source>
        <dbReference type="ARBA" id="ARBA00033413"/>
    </source>
</evidence>
<evidence type="ECO:0000313" key="14">
    <source>
        <dbReference type="EMBL" id="MBE1236263.1"/>
    </source>
</evidence>
<evidence type="ECO:0000256" key="9">
    <source>
        <dbReference type="ARBA" id="ARBA00022909"/>
    </source>
</evidence>
<evidence type="ECO:0000256" key="8">
    <source>
        <dbReference type="ARBA" id="ARBA00022840"/>
    </source>
</evidence>
<dbReference type="PANTHER" id="PTHR43071:SF1">
    <property type="entry name" value="2-AMINO-4-HYDROXY-6-HYDROXYMETHYLDIHYDROPTERIDINE PYROPHOSPHOKINASE"/>
    <property type="match status" value="1"/>
</dbReference>
<sequence>MILIALGANLPGPAGAPLDALETALGLMPASGIQVLARSRWYVTSPVPRSGQPDYINGVVSVDTALEPLALMEALQGIEQKMGRVRSVPNAARTLDLDLIDFRGLCLDSGRLTLPHPRAHLRAFVLYPLRDVAPEWRHPLTGASLDTLCAALDPDQDIRCLEDEGAGS</sequence>
<dbReference type="GO" id="GO:0003848">
    <property type="term" value="F:2-amino-4-hydroxy-6-hydroxymethyldihydropteridine diphosphokinase activity"/>
    <property type="evidence" value="ECO:0007669"/>
    <property type="project" value="UniProtKB-EC"/>
</dbReference>
<dbReference type="EC" id="2.7.6.3" evidence="3"/>
<protein>
    <recommendedName>
        <fullName evidence="4">2-amino-4-hydroxy-6-hydroxymethyldihydropteridine pyrophosphokinase</fullName>
        <ecNumber evidence="3">2.7.6.3</ecNumber>
    </recommendedName>
    <alternativeName>
        <fullName evidence="11">6-hydroxymethyl-7,8-dihydropterin pyrophosphokinase</fullName>
    </alternativeName>
    <alternativeName>
        <fullName evidence="12">7,8-dihydro-6-hydroxymethylpterin-pyrophosphokinase</fullName>
    </alternativeName>
</protein>
<evidence type="ECO:0000256" key="7">
    <source>
        <dbReference type="ARBA" id="ARBA00022777"/>
    </source>
</evidence>
<evidence type="ECO:0000259" key="13">
    <source>
        <dbReference type="Pfam" id="PF01288"/>
    </source>
</evidence>
<evidence type="ECO:0000256" key="6">
    <source>
        <dbReference type="ARBA" id="ARBA00022741"/>
    </source>
</evidence>
<evidence type="ECO:0000256" key="3">
    <source>
        <dbReference type="ARBA" id="ARBA00013253"/>
    </source>
</evidence>
<comment type="function">
    <text evidence="10">Catalyzes the transfer of pyrophosphate from adenosine triphosphate (ATP) to 6-hydroxymethyl-7,8-dihydropterin, an enzymatic step in folate biosynthesis pathway.</text>
</comment>
<dbReference type="GO" id="GO:0046654">
    <property type="term" value="P:tetrahydrofolate biosynthetic process"/>
    <property type="evidence" value="ECO:0007669"/>
    <property type="project" value="UniProtKB-UniPathway"/>
</dbReference>
<keyword evidence="7" id="KW-0418">Kinase</keyword>
<keyword evidence="8" id="KW-0067">ATP-binding</keyword>
<organism evidence="14 15">
    <name type="scientific">Phaeovibrio sulfidiphilus</name>
    <dbReference type="NCBI Taxonomy" id="1220600"/>
    <lineage>
        <taxon>Bacteria</taxon>
        <taxon>Pseudomonadati</taxon>
        <taxon>Pseudomonadota</taxon>
        <taxon>Alphaproteobacteria</taxon>
        <taxon>Rhodospirillales</taxon>
        <taxon>Rhodospirillaceae</taxon>
        <taxon>Phaeovibrio</taxon>
    </lineage>
</organism>
<keyword evidence="9" id="KW-0289">Folate biosynthesis</keyword>
<evidence type="ECO:0000256" key="4">
    <source>
        <dbReference type="ARBA" id="ARBA00016218"/>
    </source>
</evidence>
<evidence type="ECO:0000313" key="15">
    <source>
        <dbReference type="Proteomes" id="UP000631034"/>
    </source>
</evidence>
<evidence type="ECO:0000256" key="5">
    <source>
        <dbReference type="ARBA" id="ARBA00022679"/>
    </source>
</evidence>
<evidence type="ECO:0000256" key="1">
    <source>
        <dbReference type="ARBA" id="ARBA00005051"/>
    </source>
</evidence>
<keyword evidence="6" id="KW-0547">Nucleotide-binding</keyword>
<keyword evidence="15" id="KW-1185">Reference proteome</keyword>
<dbReference type="InterPro" id="IPR035907">
    <property type="entry name" value="Hppk_sf"/>
</dbReference>
<evidence type="ECO:0000256" key="2">
    <source>
        <dbReference type="ARBA" id="ARBA00005810"/>
    </source>
</evidence>